<dbReference type="PANTHER" id="PTHR35324:SF4">
    <property type="entry name" value="EXPRESSED PROTEIN"/>
    <property type="match status" value="1"/>
</dbReference>
<organism evidence="2 3">
    <name type="scientific">Citrullus colocynthis</name>
    <name type="common">colocynth</name>
    <dbReference type="NCBI Taxonomy" id="252529"/>
    <lineage>
        <taxon>Eukaryota</taxon>
        <taxon>Viridiplantae</taxon>
        <taxon>Streptophyta</taxon>
        <taxon>Embryophyta</taxon>
        <taxon>Tracheophyta</taxon>
        <taxon>Spermatophyta</taxon>
        <taxon>Magnoliopsida</taxon>
        <taxon>eudicotyledons</taxon>
        <taxon>Gunneridae</taxon>
        <taxon>Pentapetalae</taxon>
        <taxon>rosids</taxon>
        <taxon>fabids</taxon>
        <taxon>Cucurbitales</taxon>
        <taxon>Cucurbitaceae</taxon>
        <taxon>Benincaseae</taxon>
        <taxon>Citrullus</taxon>
    </lineage>
</organism>
<dbReference type="PANTHER" id="PTHR35324">
    <property type="entry name" value="BNAA08G03750D PROTEIN"/>
    <property type="match status" value="1"/>
</dbReference>
<proteinExistence type="predicted"/>
<evidence type="ECO:0000313" key="3">
    <source>
        <dbReference type="Proteomes" id="UP001642487"/>
    </source>
</evidence>
<dbReference type="EMBL" id="OZ021738">
    <property type="protein sequence ID" value="CAK9320343.1"/>
    <property type="molecule type" value="Genomic_DNA"/>
</dbReference>
<gene>
    <name evidence="2" type="ORF">CITCOLO1_LOCUS12391</name>
</gene>
<name>A0ABP0YIM0_9ROSI</name>
<feature type="compositionally biased region" description="Polar residues" evidence="1">
    <location>
        <begin position="9"/>
        <end position="24"/>
    </location>
</feature>
<sequence>MAFMISKAPQPSFSNTENPKNSDLGSNAVVSSHLLLKSGGKMDRDVVLRRIRFYRRLNKVKRTFEDLVGGGSRSSSEVANPMADEAEKWWLQQHDVVLGN</sequence>
<protein>
    <submittedName>
        <fullName evidence="2">Uncharacterized protein</fullName>
    </submittedName>
</protein>
<evidence type="ECO:0000313" key="2">
    <source>
        <dbReference type="EMBL" id="CAK9320343.1"/>
    </source>
</evidence>
<dbReference type="Proteomes" id="UP001642487">
    <property type="component" value="Chromosome 4"/>
</dbReference>
<accession>A0ABP0YIM0</accession>
<feature type="region of interest" description="Disordered" evidence="1">
    <location>
        <begin position="1"/>
        <end position="24"/>
    </location>
</feature>
<keyword evidence="3" id="KW-1185">Reference proteome</keyword>
<evidence type="ECO:0000256" key="1">
    <source>
        <dbReference type="SAM" id="MobiDB-lite"/>
    </source>
</evidence>
<reference evidence="2 3" key="1">
    <citation type="submission" date="2024-03" db="EMBL/GenBank/DDBJ databases">
        <authorList>
            <person name="Gkanogiannis A."/>
            <person name="Becerra Lopez-Lavalle L."/>
        </authorList>
    </citation>
    <scope>NUCLEOTIDE SEQUENCE [LARGE SCALE GENOMIC DNA]</scope>
</reference>